<feature type="compositionally biased region" description="Basic and acidic residues" evidence="1">
    <location>
        <begin position="507"/>
        <end position="595"/>
    </location>
</feature>
<gene>
    <name evidence="2" type="ORF">GSPATT00030835001</name>
</gene>
<feature type="compositionally biased region" description="Basic and acidic residues" evidence="1">
    <location>
        <begin position="475"/>
        <end position="492"/>
    </location>
</feature>
<evidence type="ECO:0000313" key="2">
    <source>
        <dbReference type="EMBL" id="CAK60196.1"/>
    </source>
</evidence>
<sequence>MNKNLFFTSQFFWVIHVAQMIFDNLFTSNFKGISQIFLSSTCLTIDLQIPHPFRRVSIMTRKFRRVQKKNKFDQLYRSMIFQVSQNFKRNKYTNNIIIALNIYLLTAIFNLTDQQKLYSKRIMEERGLRSNEKVTKQLDYQTRKMISPQTDINLKKENSNPLDQNNSTYSLKGYERQAPYSSNQFEQNRQTGEQQKMTSNNNPYLKQSLYNNPEQGKPFIRSYQEGDLRKPLDQANFKQELRQVNEREIASPYVNLENQKRDPVGARTPLDPRANMSAYTPQSRQDLYRRDVQQSDYKREFQLPEYKRMYPVQDSRIPPRQINSFEMQQKPVDQQGDRMRYDQERIRTLGGQQEQPERMDRMIRASDYVRKSDNQDFLEQDKRPLERREYMERGGVEMAQHEQRNNTSKSQEYSQRSQNQVRKYQEGSKTPIEGRMIERRGFDDQMQLQGRSYQQPNLQNHYVEGGKQQFYEARPPLDEQRRMANPYDERRNLNPYETRPQFLDQRPPIERRPDRVEIEKRPDHPDFERRPVQNDFERRSDFERRPDRPDFEKRLDRPEFERRPDRPEFDRRPDRPEFERRPERPEFDRRPDIEGKSPYQARFGPEGRFDADQRLPPDFRYRQQGYNNERFQQQGIRQGVEGVQAQRVQFEDRPAYGPGGVQDEKQGMNYRKYSDGRAMLDGRAENRDAVEGRPGLLEGKQYQMDGRAGFNRTYGEDRYQGTTIFEGRPGLEGRREQFCTRPPIQGRPFEERGNIEQRVPIESRNQFQRGYDDKFGDKYFEQKYPQQQDTIGRKDLGRPETGKQREEFDRRTTYGRSDIDDKMAEFGKRKEFDGRVRPETSFGRPNGVGQQPGERYYRRDYNDQEQRLSYHQDTSVIDRLGLERGTNRNIIGNQAAENMLRGGQPMNRQYDRERSFNRLGMGERVASFTNSKMGYQRTAVQDKEEYQGYVRSKLMPKSLGNGATEFQRKQSQDQGFQKLQSPKSQIETRVGIYDIQRRDGRI</sequence>
<dbReference type="KEGG" id="ptm:GSPATT00030835001"/>
<feature type="region of interest" description="Disordered" evidence="1">
    <location>
        <begin position="366"/>
        <end position="438"/>
    </location>
</feature>
<protein>
    <submittedName>
        <fullName evidence="2">Uncharacterized protein</fullName>
    </submittedName>
</protein>
<dbReference type="AlphaFoldDB" id="A0BNS9"/>
<accession>A0BNS9</accession>
<dbReference type="OrthoDB" id="305250at2759"/>
<feature type="compositionally biased region" description="Polar residues" evidence="1">
    <location>
        <begin position="405"/>
        <end position="422"/>
    </location>
</feature>
<organism evidence="2 3">
    <name type="scientific">Paramecium tetraurelia</name>
    <dbReference type="NCBI Taxonomy" id="5888"/>
    <lineage>
        <taxon>Eukaryota</taxon>
        <taxon>Sar</taxon>
        <taxon>Alveolata</taxon>
        <taxon>Ciliophora</taxon>
        <taxon>Intramacronucleata</taxon>
        <taxon>Oligohymenophorea</taxon>
        <taxon>Peniculida</taxon>
        <taxon>Parameciidae</taxon>
        <taxon>Paramecium</taxon>
    </lineage>
</organism>
<dbReference type="Proteomes" id="UP000000600">
    <property type="component" value="Unassembled WGS sequence"/>
</dbReference>
<dbReference type="HOGENOM" id="CLU_338459_0_0_1"/>
<evidence type="ECO:0000313" key="3">
    <source>
        <dbReference type="Proteomes" id="UP000000600"/>
    </source>
</evidence>
<feature type="region of interest" description="Disordered" evidence="1">
    <location>
        <begin position="791"/>
        <end position="810"/>
    </location>
</feature>
<feature type="region of interest" description="Disordered" evidence="1">
    <location>
        <begin position="471"/>
        <end position="615"/>
    </location>
</feature>
<dbReference type="InParanoid" id="A0BNS9"/>
<proteinExistence type="predicted"/>
<name>A0BNS9_PARTE</name>
<evidence type="ECO:0000256" key="1">
    <source>
        <dbReference type="SAM" id="MobiDB-lite"/>
    </source>
</evidence>
<dbReference type="GeneID" id="5013378"/>
<dbReference type="RefSeq" id="XP_001427594.1">
    <property type="nucleotide sequence ID" value="XM_001427557.1"/>
</dbReference>
<dbReference type="EMBL" id="CT868007">
    <property type="protein sequence ID" value="CAK60196.1"/>
    <property type="molecule type" value="Genomic_DNA"/>
</dbReference>
<feature type="compositionally biased region" description="Polar residues" evidence="1">
    <location>
        <begin position="972"/>
        <end position="987"/>
    </location>
</feature>
<feature type="compositionally biased region" description="Basic and acidic residues" evidence="1">
    <location>
        <begin position="366"/>
        <end position="404"/>
    </location>
</feature>
<feature type="region of interest" description="Disordered" evidence="1">
    <location>
        <begin position="183"/>
        <end position="202"/>
    </location>
</feature>
<dbReference type="OMA" id="PYNVRTT"/>
<reference evidence="2 3" key="1">
    <citation type="journal article" date="2006" name="Nature">
        <title>Global trends of whole-genome duplications revealed by the ciliate Paramecium tetraurelia.</title>
        <authorList>
            <consortium name="Genoscope"/>
            <person name="Aury J.-M."/>
            <person name="Jaillon O."/>
            <person name="Duret L."/>
            <person name="Noel B."/>
            <person name="Jubin C."/>
            <person name="Porcel B.M."/>
            <person name="Segurens B."/>
            <person name="Daubin V."/>
            <person name="Anthouard V."/>
            <person name="Aiach N."/>
            <person name="Arnaiz O."/>
            <person name="Billaut A."/>
            <person name="Beisson J."/>
            <person name="Blanc I."/>
            <person name="Bouhouche K."/>
            <person name="Camara F."/>
            <person name="Duharcourt S."/>
            <person name="Guigo R."/>
            <person name="Gogendeau D."/>
            <person name="Katinka M."/>
            <person name="Keller A.-M."/>
            <person name="Kissmehl R."/>
            <person name="Klotz C."/>
            <person name="Koll F."/>
            <person name="Le Moue A."/>
            <person name="Lepere C."/>
            <person name="Malinsky S."/>
            <person name="Nowacki M."/>
            <person name="Nowak J.K."/>
            <person name="Plattner H."/>
            <person name="Poulain J."/>
            <person name="Ruiz F."/>
            <person name="Serrano V."/>
            <person name="Zagulski M."/>
            <person name="Dessen P."/>
            <person name="Betermier M."/>
            <person name="Weissenbach J."/>
            <person name="Scarpelli C."/>
            <person name="Schachter V."/>
            <person name="Sperling L."/>
            <person name="Meyer E."/>
            <person name="Cohen J."/>
            <person name="Wincker P."/>
        </authorList>
    </citation>
    <scope>NUCLEOTIDE SEQUENCE [LARGE SCALE GENOMIC DNA]</scope>
    <source>
        <strain evidence="2 3">Stock d4-2</strain>
    </source>
</reference>
<keyword evidence="3" id="KW-1185">Reference proteome</keyword>
<feature type="compositionally biased region" description="Basic and acidic residues" evidence="1">
    <location>
        <begin position="605"/>
        <end position="615"/>
    </location>
</feature>
<feature type="region of interest" description="Disordered" evidence="1">
    <location>
        <begin position="960"/>
        <end position="990"/>
    </location>
</feature>